<evidence type="ECO:0000313" key="2">
    <source>
        <dbReference type="Proteomes" id="UP000077852"/>
    </source>
</evidence>
<accession>A0AA91DKW4</accession>
<dbReference type="EMBL" id="LVHG01000057">
    <property type="protein sequence ID" value="OAK61242.1"/>
    <property type="molecule type" value="Genomic_DNA"/>
</dbReference>
<protein>
    <submittedName>
        <fullName evidence="1">AsnC family transcriptional regulator</fullName>
    </submittedName>
</protein>
<evidence type="ECO:0000313" key="1">
    <source>
        <dbReference type="EMBL" id="OAK61242.1"/>
    </source>
</evidence>
<dbReference type="SUPFAM" id="SSF46785">
    <property type="entry name" value="Winged helix' DNA-binding domain"/>
    <property type="match status" value="1"/>
</dbReference>
<reference evidence="1 2" key="1">
    <citation type="submission" date="2016-03" db="EMBL/GenBank/DDBJ databases">
        <title>Genome sequence of Variovorax paradoxus KB5.</title>
        <authorList>
            <person name="Jeong H."/>
            <person name="Hong C.E."/>
            <person name="Jo S.H."/>
            <person name="Park J.M."/>
        </authorList>
    </citation>
    <scope>NUCLEOTIDE SEQUENCE [LARGE SCALE GENOMIC DNA]</scope>
    <source>
        <strain evidence="1 2">KB5</strain>
    </source>
</reference>
<dbReference type="RefSeq" id="WP_081269496.1">
    <property type="nucleotide sequence ID" value="NZ_LVHG01000057.1"/>
</dbReference>
<comment type="caution">
    <text evidence="1">The sequence shown here is derived from an EMBL/GenBank/DDBJ whole genome shotgun (WGS) entry which is preliminary data.</text>
</comment>
<dbReference type="InterPro" id="IPR036388">
    <property type="entry name" value="WH-like_DNA-bd_sf"/>
</dbReference>
<proteinExistence type="predicted"/>
<organism evidence="1 2">
    <name type="scientific">Variovorax paradoxus</name>
    <dbReference type="NCBI Taxonomy" id="34073"/>
    <lineage>
        <taxon>Bacteria</taxon>
        <taxon>Pseudomonadati</taxon>
        <taxon>Pseudomonadota</taxon>
        <taxon>Betaproteobacteria</taxon>
        <taxon>Burkholderiales</taxon>
        <taxon>Comamonadaceae</taxon>
        <taxon>Variovorax</taxon>
    </lineage>
</organism>
<sequence>MSTDALSFCLDLGHAHARLALKLDDDLGAFHGLNFADFTLLYLLLRAEQGRMPMADLACTLGLPMSALIRKMLLLEKTGLAERTTGAGTDHRRHAALRSGGRQLVRDAVVTVEGHCRQAVRAIDQRQLSDAQAVLRAI</sequence>
<gene>
    <name evidence="1" type="ORF">A3K87_22345</name>
</gene>
<dbReference type="InterPro" id="IPR036390">
    <property type="entry name" value="WH_DNA-bd_sf"/>
</dbReference>
<dbReference type="AlphaFoldDB" id="A0AA91DKW4"/>
<dbReference type="Gene3D" id="1.10.10.10">
    <property type="entry name" value="Winged helix-like DNA-binding domain superfamily/Winged helix DNA-binding domain"/>
    <property type="match status" value="1"/>
</dbReference>
<dbReference type="Proteomes" id="UP000077852">
    <property type="component" value="Unassembled WGS sequence"/>
</dbReference>
<name>A0AA91DKW4_VARPD</name>